<gene>
    <name evidence="10" type="ORF">ILUMI_17572</name>
</gene>
<evidence type="ECO:0000313" key="11">
    <source>
        <dbReference type="Proteomes" id="UP000801492"/>
    </source>
</evidence>
<comment type="similarity">
    <text evidence="3">Belongs to the cytochrome c oxidase subunit 6c family.</text>
</comment>
<comment type="caution">
    <text evidence="10">The sequence shown here is derived from an EMBL/GenBank/DDBJ whole genome shotgun (WGS) entry which is preliminary data.</text>
</comment>
<evidence type="ECO:0000313" key="10">
    <source>
        <dbReference type="EMBL" id="KAF2888601.1"/>
    </source>
</evidence>
<keyword evidence="6 9" id="KW-1133">Transmembrane helix</keyword>
<evidence type="ECO:0000256" key="9">
    <source>
        <dbReference type="SAM" id="Phobius"/>
    </source>
</evidence>
<feature type="transmembrane region" description="Helical" evidence="9">
    <location>
        <begin position="25"/>
        <end position="45"/>
    </location>
</feature>
<sequence>MPGDPKKIPRPVLVGHFETKIKQNIGVALAISMAGSLWWWWGYIAPRKRKYAEYRVTHDIHEEFKKIASTGAFDSVAPDGGVGKKKP</sequence>
<dbReference type="InterPro" id="IPR037169">
    <property type="entry name" value="Cytochrome_c_oxidase_VIc_sf"/>
</dbReference>
<dbReference type="SUPFAM" id="SSF81415">
    <property type="entry name" value="Mitochondrial cytochrome c oxidase subunit VIc"/>
    <property type="match status" value="1"/>
</dbReference>
<evidence type="ECO:0000256" key="4">
    <source>
        <dbReference type="ARBA" id="ARBA00022692"/>
    </source>
</evidence>
<dbReference type="Proteomes" id="UP000801492">
    <property type="component" value="Unassembled WGS sequence"/>
</dbReference>
<evidence type="ECO:0000256" key="7">
    <source>
        <dbReference type="ARBA" id="ARBA00023128"/>
    </source>
</evidence>
<keyword evidence="7" id="KW-0496">Mitochondrion</keyword>
<proteinExistence type="inferred from homology"/>
<dbReference type="InterPro" id="IPR051389">
    <property type="entry name" value="Cytochrome_c_oxidase_VIc"/>
</dbReference>
<evidence type="ECO:0000256" key="1">
    <source>
        <dbReference type="ARBA" id="ARBA00004434"/>
    </source>
</evidence>
<evidence type="ECO:0000256" key="2">
    <source>
        <dbReference type="ARBA" id="ARBA00004673"/>
    </source>
</evidence>
<dbReference type="Pfam" id="PF02937">
    <property type="entry name" value="COX6C"/>
    <property type="match status" value="1"/>
</dbReference>
<dbReference type="AlphaFoldDB" id="A0A8K0G7E3"/>
<dbReference type="OrthoDB" id="10051322at2759"/>
<name>A0A8K0G7E3_IGNLU</name>
<keyword evidence="8 9" id="KW-0472">Membrane</keyword>
<dbReference type="Gene3D" id="4.10.93.10">
    <property type="entry name" value="Mitochondrial cytochrome c oxidase subunit VIc/VIIs"/>
    <property type="match status" value="1"/>
</dbReference>
<protein>
    <recommendedName>
        <fullName evidence="12">Mitochondrial cytochrome c oxidase subunit VIc/VIIs domain-containing protein</fullName>
    </recommendedName>
</protein>
<comment type="subcellular location">
    <subcellularLocation>
        <location evidence="1">Mitochondrion inner membrane</location>
        <topology evidence="1">Single-pass membrane protein</topology>
    </subcellularLocation>
</comment>
<reference evidence="10" key="1">
    <citation type="submission" date="2019-08" db="EMBL/GenBank/DDBJ databases">
        <title>The genome of the North American firefly Photinus pyralis.</title>
        <authorList>
            <consortium name="Photinus pyralis genome working group"/>
            <person name="Fallon T.R."/>
            <person name="Sander Lower S.E."/>
            <person name="Weng J.-K."/>
        </authorList>
    </citation>
    <scope>NUCLEOTIDE SEQUENCE</scope>
    <source>
        <strain evidence="10">TRF0915ILg1</strain>
        <tissue evidence="10">Whole body</tissue>
    </source>
</reference>
<dbReference type="PANTHER" id="PTHR48416">
    <property type="entry name" value="CYTOCHROME C OXIDASE SUBUNIT 6C"/>
    <property type="match status" value="1"/>
</dbReference>
<evidence type="ECO:0008006" key="12">
    <source>
        <dbReference type="Google" id="ProtNLM"/>
    </source>
</evidence>
<dbReference type="PANTHER" id="PTHR48416:SF1">
    <property type="entry name" value="CYTOCHROME C OXIDASE SUBUNIT 6C"/>
    <property type="match status" value="1"/>
</dbReference>
<keyword evidence="11" id="KW-1185">Reference proteome</keyword>
<dbReference type="InterPro" id="IPR034884">
    <property type="entry name" value="Cytochrome_c_oxidase_VIc/VIIs"/>
</dbReference>
<evidence type="ECO:0000256" key="8">
    <source>
        <dbReference type="ARBA" id="ARBA00023136"/>
    </source>
</evidence>
<evidence type="ECO:0000256" key="5">
    <source>
        <dbReference type="ARBA" id="ARBA00022792"/>
    </source>
</evidence>
<dbReference type="EMBL" id="VTPC01075682">
    <property type="protein sequence ID" value="KAF2888601.1"/>
    <property type="molecule type" value="Genomic_DNA"/>
</dbReference>
<comment type="pathway">
    <text evidence="2">Energy metabolism; oxidative phosphorylation.</text>
</comment>
<keyword evidence="4 9" id="KW-0812">Transmembrane</keyword>
<dbReference type="GO" id="GO:0005743">
    <property type="term" value="C:mitochondrial inner membrane"/>
    <property type="evidence" value="ECO:0007669"/>
    <property type="project" value="UniProtKB-SubCell"/>
</dbReference>
<organism evidence="10 11">
    <name type="scientific">Ignelater luminosus</name>
    <name type="common">Cucubano</name>
    <name type="synonym">Pyrophorus luminosus</name>
    <dbReference type="NCBI Taxonomy" id="2038154"/>
    <lineage>
        <taxon>Eukaryota</taxon>
        <taxon>Metazoa</taxon>
        <taxon>Ecdysozoa</taxon>
        <taxon>Arthropoda</taxon>
        <taxon>Hexapoda</taxon>
        <taxon>Insecta</taxon>
        <taxon>Pterygota</taxon>
        <taxon>Neoptera</taxon>
        <taxon>Endopterygota</taxon>
        <taxon>Coleoptera</taxon>
        <taxon>Polyphaga</taxon>
        <taxon>Elateriformia</taxon>
        <taxon>Elateroidea</taxon>
        <taxon>Elateridae</taxon>
        <taxon>Agrypninae</taxon>
        <taxon>Pyrophorini</taxon>
        <taxon>Ignelater</taxon>
    </lineage>
</organism>
<accession>A0A8K0G7E3</accession>
<evidence type="ECO:0000256" key="6">
    <source>
        <dbReference type="ARBA" id="ARBA00022989"/>
    </source>
</evidence>
<keyword evidence="5" id="KW-0999">Mitochondrion inner membrane</keyword>
<evidence type="ECO:0000256" key="3">
    <source>
        <dbReference type="ARBA" id="ARBA00007204"/>
    </source>
</evidence>